<protein>
    <submittedName>
        <fullName evidence="1">Uncharacterized protein</fullName>
    </submittedName>
</protein>
<accession>A0ACC3T3F8</accession>
<evidence type="ECO:0000313" key="1">
    <source>
        <dbReference type="EMBL" id="KAK9238120.1"/>
    </source>
</evidence>
<organism evidence="1 2">
    <name type="scientific">Lipomyces kononenkoae</name>
    <name type="common">Yeast</name>
    <dbReference type="NCBI Taxonomy" id="34357"/>
    <lineage>
        <taxon>Eukaryota</taxon>
        <taxon>Fungi</taxon>
        <taxon>Dikarya</taxon>
        <taxon>Ascomycota</taxon>
        <taxon>Saccharomycotina</taxon>
        <taxon>Lipomycetes</taxon>
        <taxon>Lipomycetales</taxon>
        <taxon>Lipomycetaceae</taxon>
        <taxon>Lipomyces</taxon>
    </lineage>
</organism>
<proteinExistence type="predicted"/>
<dbReference type="Proteomes" id="UP001433508">
    <property type="component" value="Unassembled WGS sequence"/>
</dbReference>
<sequence>MEHSELLEIARRPLSPDTVLEVPASQLQYDLAREILENEDDGYPQLFYDSDRNIAIIAAAPSPMHSEMAGALPGSIFREVIRSQISSDLANGLNIVTEETSTRSTNRGRTTRAWDGALIYSEGTRETLMISVEIGVSQSYSSLRAAISWSMCALGCRLGLALCISEGDRGDIPPIQAFRDQLMHRPYGPLESDCFVWFGNVKEVILDVYRRQDDDYQPGTLLDPHDTFHIVETGEYVAHDVSPNLRDVVMGDCIPSHILSGQVVQETPVNFFRRDWFENTFQRSMVRTATLRVRHKAEVNVHPN</sequence>
<gene>
    <name evidence="1" type="ORF">V1525DRAFT_449959</name>
</gene>
<keyword evidence="2" id="KW-1185">Reference proteome</keyword>
<dbReference type="EMBL" id="MU971360">
    <property type="protein sequence ID" value="KAK9238120.1"/>
    <property type="molecule type" value="Genomic_DNA"/>
</dbReference>
<comment type="caution">
    <text evidence="1">The sequence shown here is derived from an EMBL/GenBank/DDBJ whole genome shotgun (WGS) entry which is preliminary data.</text>
</comment>
<name>A0ACC3T3F8_LIPKO</name>
<evidence type="ECO:0000313" key="2">
    <source>
        <dbReference type="Proteomes" id="UP001433508"/>
    </source>
</evidence>
<reference evidence="2" key="1">
    <citation type="journal article" date="2024" name="Front. Bioeng. Biotechnol.">
        <title>Genome-scale model development and genomic sequencing of the oleaginous clade Lipomyces.</title>
        <authorList>
            <person name="Czajka J.J."/>
            <person name="Han Y."/>
            <person name="Kim J."/>
            <person name="Mondo S.J."/>
            <person name="Hofstad B.A."/>
            <person name="Robles A."/>
            <person name="Haridas S."/>
            <person name="Riley R."/>
            <person name="LaButti K."/>
            <person name="Pangilinan J."/>
            <person name="Andreopoulos W."/>
            <person name="Lipzen A."/>
            <person name="Yan J."/>
            <person name="Wang M."/>
            <person name="Ng V."/>
            <person name="Grigoriev I.V."/>
            <person name="Spatafora J.W."/>
            <person name="Magnuson J.K."/>
            <person name="Baker S.E."/>
            <person name="Pomraning K.R."/>
        </authorList>
    </citation>
    <scope>NUCLEOTIDE SEQUENCE [LARGE SCALE GENOMIC DNA]</scope>
    <source>
        <strain evidence="2">CBS 7786</strain>
    </source>
</reference>